<keyword evidence="9 12" id="KW-0805">Transcription regulation</keyword>
<feature type="binding site" evidence="12">
    <location>
        <position position="350"/>
    </location>
    <ligand>
        <name>Zn(2+)</name>
        <dbReference type="ChEBI" id="CHEBI:29105"/>
        <label>1</label>
    </ligand>
</feature>
<evidence type="ECO:0000256" key="11">
    <source>
        <dbReference type="ARBA" id="ARBA00023163"/>
    </source>
</evidence>
<dbReference type="SMART" id="SM00849">
    <property type="entry name" value="Lactamase_B"/>
    <property type="match status" value="1"/>
</dbReference>
<dbReference type="CDD" id="cd22532">
    <property type="entry name" value="KH-II_CPSF_arch_rpt1"/>
    <property type="match status" value="1"/>
</dbReference>
<feature type="region of interest" description="KHb" evidence="12">
    <location>
        <begin position="72"/>
        <end position="139"/>
    </location>
</feature>
<dbReference type="InterPro" id="IPR036866">
    <property type="entry name" value="RibonucZ/Hydroxyglut_hydro"/>
</dbReference>
<dbReference type="GO" id="GO:0004532">
    <property type="term" value="F:RNA exonuclease activity"/>
    <property type="evidence" value="ECO:0007669"/>
    <property type="project" value="UniProtKB-UniRule"/>
</dbReference>
<dbReference type="SMART" id="SM00322">
    <property type="entry name" value="KH"/>
    <property type="match status" value="1"/>
</dbReference>
<feature type="region of interest" description="Metallo-beta-lactamase C-terminus" evidence="12">
    <location>
        <begin position="576"/>
        <end position="634"/>
    </location>
</feature>
<evidence type="ECO:0000256" key="9">
    <source>
        <dbReference type="ARBA" id="ARBA00023015"/>
    </source>
</evidence>
<evidence type="ECO:0000313" key="17">
    <source>
        <dbReference type="Proteomes" id="UP000195137"/>
    </source>
</evidence>
<dbReference type="Proteomes" id="UP000195137">
    <property type="component" value="Unassembled WGS sequence"/>
</dbReference>
<evidence type="ECO:0000259" key="15">
    <source>
        <dbReference type="SMART" id="SM01027"/>
    </source>
</evidence>
<feature type="domain" description="K Homology" evidence="13">
    <location>
        <begin position="97"/>
        <end position="171"/>
    </location>
</feature>
<evidence type="ECO:0000259" key="14">
    <source>
        <dbReference type="SMART" id="SM00849"/>
    </source>
</evidence>
<evidence type="ECO:0000256" key="10">
    <source>
        <dbReference type="ARBA" id="ARBA00023125"/>
    </source>
</evidence>
<comment type="caution">
    <text evidence="16">The sequence shown here is derived from an EMBL/GenBank/DDBJ whole genome shotgun (WGS) entry which is preliminary data.</text>
</comment>
<evidence type="ECO:0000259" key="13">
    <source>
        <dbReference type="SMART" id="SM00322"/>
    </source>
</evidence>
<dbReference type="GO" id="GO:0003677">
    <property type="term" value="F:DNA binding"/>
    <property type="evidence" value="ECO:0007669"/>
    <property type="project" value="UniProtKB-KW"/>
</dbReference>
<dbReference type="InterPro" id="IPR033769">
    <property type="entry name" value="TffA_KH"/>
</dbReference>
<dbReference type="OrthoDB" id="7155at2157"/>
<comment type="similarity">
    <text evidence="12">Belongs to the metallo-beta-lactamase superfamily. RNA-metabolizing metallo-beta-lactamase-like family. FttA subfamily.</text>
</comment>
<comment type="cofactor">
    <cofactor evidence="12">
        <name>Zn(2+)</name>
        <dbReference type="ChEBI" id="CHEBI:29105"/>
    </cofactor>
    <text evidence="12">Binds 2 Zn(2+) ions, which are required for nuclease activity.</text>
</comment>
<dbReference type="Gene3D" id="3.60.15.10">
    <property type="entry name" value="Ribonuclease Z/Hydroxyacylglutathione hydrolase-like"/>
    <property type="match status" value="1"/>
</dbReference>
<dbReference type="Pfam" id="PF07650">
    <property type="entry name" value="KH_2"/>
    <property type="match status" value="1"/>
</dbReference>
<dbReference type="CDD" id="cd02410">
    <property type="entry name" value="KH-II_CPSF_arch_rpt2"/>
    <property type="match status" value="1"/>
</dbReference>
<keyword evidence="4 12" id="KW-0255">Endonuclease</keyword>
<evidence type="ECO:0000256" key="2">
    <source>
        <dbReference type="ARBA" id="ARBA00022722"/>
    </source>
</evidence>
<dbReference type="SUPFAM" id="SSF54814">
    <property type="entry name" value="Prokaryotic type KH domain (KH-domain type II)"/>
    <property type="match status" value="1"/>
</dbReference>
<dbReference type="CDD" id="cd16295">
    <property type="entry name" value="TTHA0252-CPSF-like_MBL-fold"/>
    <property type="match status" value="1"/>
</dbReference>
<keyword evidence="6 12" id="KW-0862">Zinc</keyword>
<dbReference type="InterPro" id="IPR004087">
    <property type="entry name" value="KH_dom"/>
</dbReference>
<dbReference type="GO" id="GO:0006353">
    <property type="term" value="P:DNA-templated transcription termination"/>
    <property type="evidence" value="ECO:0007669"/>
    <property type="project" value="UniProtKB-UniRule"/>
</dbReference>
<dbReference type="PROSITE" id="PS50084">
    <property type="entry name" value="KH_TYPE_1"/>
    <property type="match status" value="1"/>
</dbReference>
<dbReference type="Pfam" id="PF16661">
    <property type="entry name" value="Lactamase_B_6"/>
    <property type="match status" value="1"/>
</dbReference>
<dbReference type="InterPro" id="IPR050698">
    <property type="entry name" value="MBL"/>
</dbReference>
<sequence>MSVQQTLNEIRDRIIEEVPKEITISNVEFEGPEVVIYTEDPRKFAKDGDIVRELAKKLRKRVTVRPNVKVLSDPEKARNKIKEIVPDDAGISNIYFDSEFGEATVEAEKPGLVIGKYGSTLREITENIGWTLKVIRKPPIETPIVQSVRQYIRAQSEERKEILKRVGRKIHREPTSEEEWVRTTHLGGSREVGRSSILLTTPESRVLVDCGIKPGSNQTPYLHIPEAYPISDIDAVVITHAHLDHSGLIPLLYKYGYEGPIYCTAPTRDLMALLQLDYIDIAARESDRIPYNSKMVREATKHAILLEYGEVTDIAPDIRLTLHNAGHILGSSMAHFHIGEGLYNVTVTGDFNSGKSRLFDSASNNFPRVEALIMESTYGGAQDNQPSRRRGEDKLVDIVNKTTRRGGKVIIPAFAVGRSQETMLVIEEHMRNGKMDKVPVYLDGMIWEATAIHTTYPEYLNEKIKNRIFHKEKNPFLSDIFHRVDSNNMREEVIKGEPCVILSTSGMLNGGPIIQYFKQLAPDPENNLTFVGYQAEGTLGRRIQKGWDEVPLSGGNERTESVKVRLEIDSIEGFSGHSDRQQLIEFIRSMKSKPEKVLTVHGDEEKCIDLASTLYKKFHMDTLAPKNLETTRYI</sequence>
<evidence type="ECO:0000256" key="5">
    <source>
        <dbReference type="ARBA" id="ARBA00022801"/>
    </source>
</evidence>
<dbReference type="InterPro" id="IPR004044">
    <property type="entry name" value="KH_dom_type_2"/>
</dbReference>
<keyword evidence="7 12" id="KW-0269">Exonuclease</keyword>
<evidence type="ECO:0000256" key="4">
    <source>
        <dbReference type="ARBA" id="ARBA00022759"/>
    </source>
</evidence>
<reference evidence="16 17" key="1">
    <citation type="submission" date="2016-12" db="EMBL/GenBank/DDBJ databases">
        <title>Discovery of methanogenic haloarchaea.</title>
        <authorList>
            <person name="Sorokin D.Y."/>
            <person name="Makarova K.S."/>
            <person name="Abbas B."/>
            <person name="Ferrer M."/>
            <person name="Golyshin P.N."/>
        </authorList>
    </citation>
    <scope>NUCLEOTIDE SEQUENCE [LARGE SCALE GENOMIC DNA]</scope>
    <source>
        <strain evidence="16">AMET1</strain>
    </source>
</reference>
<dbReference type="SMART" id="SM01027">
    <property type="entry name" value="Beta-Casp"/>
    <property type="match status" value="1"/>
</dbReference>
<dbReference type="GO" id="GO:0004521">
    <property type="term" value="F:RNA endonuclease activity"/>
    <property type="evidence" value="ECO:0007669"/>
    <property type="project" value="UniProtKB-UniRule"/>
</dbReference>
<evidence type="ECO:0000256" key="12">
    <source>
        <dbReference type="HAMAP-Rule" id="MF_00870"/>
    </source>
</evidence>
<feature type="region of interest" description="Beta-Casp" evidence="12">
    <location>
        <begin position="382"/>
        <end position="575"/>
    </location>
</feature>
<feature type="binding site" evidence="12">
    <location>
        <position position="240"/>
    </location>
    <ligand>
        <name>Zn(2+)</name>
        <dbReference type="ChEBI" id="CHEBI:29105"/>
        <label>1</label>
    </ligand>
</feature>
<protein>
    <recommendedName>
        <fullName evidence="12">Transcription termination factor FttA</fullName>
        <ecNumber evidence="12">3.1.-.-</ecNumber>
    </recommendedName>
</protein>
<keyword evidence="3 12" id="KW-0479">Metal-binding</keyword>
<dbReference type="Gene3D" id="3.30.300.230">
    <property type="match status" value="1"/>
</dbReference>
<keyword evidence="8 12" id="KW-0694">RNA-binding</keyword>
<proteinExistence type="inferred from homology"/>
<dbReference type="EC" id="3.1.-.-" evidence="12"/>
<feature type="binding site" evidence="12">
    <location>
        <position position="245"/>
    </location>
    <ligand>
        <name>Zn(2+)</name>
        <dbReference type="ChEBI" id="CHEBI:29105"/>
        <label>2</label>
    </ligand>
</feature>
<feature type="binding site" evidence="12">
    <location>
        <position position="350"/>
    </location>
    <ligand>
        <name>Zn(2+)</name>
        <dbReference type="ChEBI" id="CHEBI:29105"/>
        <label>2</label>
    </ligand>
</feature>
<organism evidence="16 17">
    <name type="scientific">Methanonatronarchaeum thermophilum</name>
    <dbReference type="NCBI Taxonomy" id="1927129"/>
    <lineage>
        <taxon>Archaea</taxon>
        <taxon>Methanobacteriati</taxon>
        <taxon>Methanobacteriota</taxon>
        <taxon>Methanonatronarchaeia</taxon>
        <taxon>Methanonatronarchaeales</taxon>
        <taxon>Methanonatronarchaeaceae</taxon>
        <taxon>Methanonatronarchaeum</taxon>
    </lineage>
</organism>
<dbReference type="GO" id="GO:0003723">
    <property type="term" value="F:RNA binding"/>
    <property type="evidence" value="ECO:0007669"/>
    <property type="project" value="UniProtKB-UniRule"/>
</dbReference>
<evidence type="ECO:0000256" key="3">
    <source>
        <dbReference type="ARBA" id="ARBA00022723"/>
    </source>
</evidence>
<dbReference type="InterPro" id="IPR009019">
    <property type="entry name" value="KH_sf_prok-type"/>
</dbReference>
<comment type="function">
    <text evidence="12">Terminates transcription on the whole genome. Termination is linked to FttA-mediated RNA cleavage and does not require NTP hydrolysis. Cleaves endonucleolytically at the RNA exit channel of RNA polymerase (RNAP); the 5'-3' exonuclease activity of this protein degrades the nascent RNA released from RNAP.</text>
</comment>
<feature type="binding site" evidence="12">
    <location>
        <position position="242"/>
    </location>
    <ligand>
        <name>Zn(2+)</name>
        <dbReference type="ChEBI" id="CHEBI:29105"/>
        <label>1</label>
    </ligand>
</feature>
<evidence type="ECO:0000256" key="8">
    <source>
        <dbReference type="ARBA" id="ARBA00022884"/>
    </source>
</evidence>
<keyword evidence="11" id="KW-0804">Transcription</keyword>
<dbReference type="PANTHER" id="PTHR11203">
    <property type="entry name" value="CLEAVAGE AND POLYADENYLATION SPECIFICITY FACTOR FAMILY MEMBER"/>
    <property type="match status" value="1"/>
</dbReference>
<evidence type="ECO:0000313" key="16">
    <source>
        <dbReference type="EMBL" id="OUJ19439.1"/>
    </source>
</evidence>
<keyword evidence="17" id="KW-1185">Reference proteome</keyword>
<dbReference type="InterPro" id="IPR019975">
    <property type="entry name" value="aCPSF1"/>
</dbReference>
<evidence type="ECO:0000256" key="6">
    <source>
        <dbReference type="ARBA" id="ARBA00022833"/>
    </source>
</evidence>
<feature type="domain" description="Beta-Casp" evidence="15">
    <location>
        <begin position="419"/>
        <end position="543"/>
    </location>
</feature>
<dbReference type="Pfam" id="PF07521">
    <property type="entry name" value="RMMBL"/>
    <property type="match status" value="1"/>
</dbReference>
<gene>
    <name evidence="12" type="primary">fttA</name>
    <name evidence="16" type="ORF">AMET1_0109</name>
</gene>
<feature type="binding site" evidence="12">
    <location>
        <position position="244"/>
    </location>
    <ligand>
        <name>Zn(2+)</name>
        <dbReference type="ChEBI" id="CHEBI:29105"/>
        <label>2</label>
    </ligand>
</feature>
<comment type="subunit">
    <text evidence="12">Homodimer. Interacts with RNA polymerase (RNAP), interacts with the Spt4-Spt5 complex.</text>
</comment>
<dbReference type="InterPro" id="IPR011108">
    <property type="entry name" value="RMMBL"/>
</dbReference>
<evidence type="ECO:0000256" key="7">
    <source>
        <dbReference type="ARBA" id="ARBA00022839"/>
    </source>
</evidence>
<feature type="domain" description="Metallo-beta-lactamase" evidence="14">
    <location>
        <begin position="193"/>
        <end position="407"/>
    </location>
</feature>
<feature type="region of interest" description="KHa" evidence="12">
    <location>
        <begin position="4"/>
        <end position="71"/>
    </location>
</feature>
<dbReference type="GO" id="GO:0008270">
    <property type="term" value="F:zinc ion binding"/>
    <property type="evidence" value="ECO:0007669"/>
    <property type="project" value="UniProtKB-UniRule"/>
</dbReference>
<dbReference type="PANTHER" id="PTHR11203:SF51">
    <property type="entry name" value="CLEAVAGE AND POLYADENYLATION SPECIFICITY FACTOR"/>
    <property type="match status" value="1"/>
</dbReference>
<dbReference type="NCBIfam" id="TIGR03675">
    <property type="entry name" value="arCOG00543"/>
    <property type="match status" value="1"/>
</dbReference>
<comment type="caution">
    <text evidence="12">Lacks conserved residue(s) required for the propagation of feature annotation.</text>
</comment>
<dbReference type="InterPro" id="IPR001279">
    <property type="entry name" value="Metallo-B-lactamas"/>
</dbReference>
<evidence type="ECO:0000256" key="1">
    <source>
        <dbReference type="ARBA" id="ARBA00022472"/>
    </source>
</evidence>
<dbReference type="Gene3D" id="3.40.50.10890">
    <property type="match status" value="1"/>
</dbReference>
<dbReference type="InterPro" id="IPR022712">
    <property type="entry name" value="Beta_Casp"/>
</dbReference>
<dbReference type="SUPFAM" id="SSF56281">
    <property type="entry name" value="Metallo-hydrolase/oxidoreductase"/>
    <property type="match status" value="1"/>
</dbReference>
<feature type="binding site" evidence="12">
    <location>
        <position position="327"/>
    </location>
    <ligand>
        <name>Zn(2+)</name>
        <dbReference type="ChEBI" id="CHEBI:29105"/>
        <label>1</label>
    </ligand>
</feature>
<dbReference type="RefSeq" id="WP_086636538.1">
    <property type="nucleotide sequence ID" value="NZ_MRZU01000002.1"/>
</dbReference>
<dbReference type="InterPro" id="IPR015946">
    <property type="entry name" value="KH_dom-like_a/b"/>
</dbReference>
<dbReference type="Pfam" id="PF10996">
    <property type="entry name" value="Beta-Casp"/>
    <property type="match status" value="1"/>
</dbReference>
<feature type="binding site" evidence="12">
    <location>
        <position position="601"/>
    </location>
    <ligand>
        <name>Zn(2+)</name>
        <dbReference type="ChEBI" id="CHEBI:29105"/>
        <label>2</label>
    </ligand>
</feature>
<dbReference type="Pfam" id="PF17214">
    <property type="entry name" value="KH_TffA"/>
    <property type="match status" value="1"/>
</dbReference>
<keyword evidence="2 12" id="KW-0540">Nuclease</keyword>
<keyword evidence="1 12" id="KW-0806">Transcription termination</keyword>
<keyword evidence="5 12" id="KW-0378">Hydrolase</keyword>
<name>A0A1Y3GDF9_9EURY</name>
<dbReference type="HAMAP" id="MF_00870">
    <property type="entry name" value="FttA"/>
    <property type="match status" value="1"/>
</dbReference>
<dbReference type="AlphaFoldDB" id="A0A1Y3GDF9"/>
<keyword evidence="10 12" id="KW-0238">DNA-binding</keyword>
<dbReference type="Gene3D" id="3.30.300.20">
    <property type="match status" value="1"/>
</dbReference>
<accession>A0A1Y3GDF9</accession>
<dbReference type="EMBL" id="MRZU01000002">
    <property type="protein sequence ID" value="OUJ19439.1"/>
    <property type="molecule type" value="Genomic_DNA"/>
</dbReference>